<dbReference type="AlphaFoldDB" id="A0A523BE49"/>
<dbReference type="EMBL" id="QNVH01000018">
    <property type="protein sequence ID" value="TDA39227.1"/>
    <property type="molecule type" value="Genomic_DNA"/>
</dbReference>
<feature type="domain" description="PABS" evidence="6">
    <location>
        <begin position="1"/>
        <end position="222"/>
    </location>
</feature>
<comment type="caution">
    <text evidence="4">Lacks conserved residue(s) required for the propagation of feature annotation.</text>
</comment>
<comment type="subunit">
    <text evidence="4">Homodimer or homotetramer.</text>
</comment>
<dbReference type="Proteomes" id="UP000315399">
    <property type="component" value="Unassembled WGS sequence"/>
</dbReference>
<proteinExistence type="inferred from homology"/>
<evidence type="ECO:0000256" key="1">
    <source>
        <dbReference type="ARBA" id="ARBA00007867"/>
    </source>
</evidence>
<dbReference type="InterPro" id="IPR001045">
    <property type="entry name" value="Spermi_synthase"/>
</dbReference>
<dbReference type="PROSITE" id="PS51006">
    <property type="entry name" value="PABS_2"/>
    <property type="match status" value="1"/>
</dbReference>
<gene>
    <name evidence="4" type="primary">speE</name>
    <name evidence="7" type="ORF">DSO08_02730</name>
</gene>
<dbReference type="InterPro" id="IPR037163">
    <property type="entry name" value="Spermidine_synt_N_sf"/>
</dbReference>
<dbReference type="InterPro" id="IPR030374">
    <property type="entry name" value="PABS"/>
</dbReference>
<reference evidence="7 8" key="1">
    <citation type="journal article" date="2019" name="Nat. Microbiol.">
        <title>Expanding anaerobic alkane metabolism in the domain of Archaea.</title>
        <authorList>
            <person name="Wang Y."/>
            <person name="Wegener G."/>
            <person name="Hou J."/>
            <person name="Wang F."/>
            <person name="Xiao X."/>
        </authorList>
    </citation>
    <scope>NUCLEOTIDE SEQUENCE [LARGE SCALE GENOMIC DNA]</scope>
    <source>
        <strain evidence="7">WYZ-LMO10</strain>
    </source>
</reference>
<dbReference type="FunFam" id="3.40.50.150:FF:000088">
    <property type="entry name" value="Polyamine aminopropyltransferase"/>
    <property type="match status" value="1"/>
</dbReference>
<dbReference type="InterPro" id="IPR029063">
    <property type="entry name" value="SAM-dependent_MTases_sf"/>
</dbReference>
<dbReference type="PANTHER" id="PTHR11558:SF11">
    <property type="entry name" value="SPERMIDINE SYNTHASE"/>
    <property type="match status" value="1"/>
</dbReference>
<feature type="binding site" evidence="4">
    <location>
        <position position="91"/>
    </location>
    <ligand>
        <name>S-methyl-5'-thioadenosine</name>
        <dbReference type="ChEBI" id="CHEBI:17509"/>
    </ligand>
</feature>
<dbReference type="GO" id="GO:0008295">
    <property type="term" value="P:spermidine biosynthetic process"/>
    <property type="evidence" value="ECO:0007669"/>
    <property type="project" value="UniProtKB-UniRule"/>
</dbReference>
<dbReference type="Pfam" id="PF01564">
    <property type="entry name" value="Spermine_synth"/>
    <property type="match status" value="1"/>
</dbReference>
<dbReference type="Gene3D" id="3.40.50.150">
    <property type="entry name" value="Vaccinia Virus protein VP39"/>
    <property type="match status" value="1"/>
</dbReference>
<evidence type="ECO:0000259" key="6">
    <source>
        <dbReference type="PROSITE" id="PS51006"/>
    </source>
</evidence>
<comment type="function">
    <text evidence="4">Catalyzes the irreversible transfer of a propylamine group from the amino donor S-adenosylmethioninamine (decarboxy-AdoMet) to putrescine (1,4-diaminobutane) to yield spermidine.</text>
</comment>
<sequence>MHGIKGIVYSRKSRVQNIDIVDSCEYGRMLILDGKVQSTVRDEYFYHEALVHPVMVAHEKPEDVLIIGGGEGGTLREVLRHPTVKRAVMVDIDVEVIKSSRRFMPELSGGAFDDDRAEVVIGDGRRFVEGCRGRFDVVIMDVTDPLEEGPGQFLYTREFYESLARILRDGGIVVTQATSVYYSTYCFATIYRTVESVFGRAGGYQTWVPAYDSVWGFVYGTKGPDPEAMDPEGVNERLRERGLQGLRFYDGATHQSLFMLAREVREQLRAGRIATDSCPTFMPI</sequence>
<feature type="binding site" evidence="4">
    <location>
        <position position="71"/>
    </location>
    <ligand>
        <name>spermidine</name>
        <dbReference type="ChEBI" id="CHEBI:57834"/>
    </ligand>
</feature>
<organism evidence="7 8">
    <name type="scientific">Thermoproteota archaeon</name>
    <dbReference type="NCBI Taxonomy" id="2056631"/>
    <lineage>
        <taxon>Archaea</taxon>
        <taxon>Thermoproteota</taxon>
    </lineage>
</organism>
<dbReference type="Pfam" id="PF17284">
    <property type="entry name" value="Spermine_synt_N"/>
    <property type="match status" value="1"/>
</dbReference>
<dbReference type="PANTHER" id="PTHR11558">
    <property type="entry name" value="SPERMIDINE/SPERMINE SYNTHASE"/>
    <property type="match status" value="1"/>
</dbReference>
<feature type="binding site" evidence="4">
    <location>
        <position position="47"/>
    </location>
    <ligand>
        <name>spermidine</name>
        <dbReference type="ChEBI" id="CHEBI:57834"/>
    </ligand>
</feature>
<accession>A0A523BE49</accession>
<keyword evidence="2 4" id="KW-0808">Transferase</keyword>
<dbReference type="GO" id="GO:0010487">
    <property type="term" value="F:thermospermine synthase activity"/>
    <property type="evidence" value="ECO:0007669"/>
    <property type="project" value="UniProtKB-ARBA"/>
</dbReference>
<dbReference type="GO" id="GO:0004766">
    <property type="term" value="F:spermidine synthase activity"/>
    <property type="evidence" value="ECO:0007669"/>
    <property type="project" value="UniProtKB-UniRule"/>
</dbReference>
<keyword evidence="3 4" id="KW-0620">Polyamine biosynthesis</keyword>
<feature type="active site" description="Proton acceptor" evidence="4 5">
    <location>
        <position position="141"/>
    </location>
</feature>
<dbReference type="CDD" id="cd02440">
    <property type="entry name" value="AdoMet_MTases"/>
    <property type="match status" value="1"/>
</dbReference>
<dbReference type="NCBIfam" id="NF002010">
    <property type="entry name" value="PRK00811.1"/>
    <property type="match status" value="1"/>
</dbReference>
<keyword evidence="4" id="KW-0745">Spermidine biosynthesis</keyword>
<comment type="pathway">
    <text evidence="4">Amine and polyamine biosynthesis; spermidine biosynthesis; spermidine from putrescine: step 1/1.</text>
</comment>
<dbReference type="InterPro" id="IPR035246">
    <property type="entry name" value="Spermidine_synt_N"/>
</dbReference>
<evidence type="ECO:0000313" key="8">
    <source>
        <dbReference type="Proteomes" id="UP000315399"/>
    </source>
</evidence>
<dbReference type="UniPathway" id="UPA00248">
    <property type="reaction ID" value="UER00314"/>
</dbReference>
<dbReference type="HAMAP" id="MF_00198">
    <property type="entry name" value="Spermidine_synth"/>
    <property type="match status" value="1"/>
</dbReference>
<feature type="binding site" evidence="4">
    <location>
        <position position="16"/>
    </location>
    <ligand>
        <name>S-methyl-5'-thioadenosine</name>
        <dbReference type="ChEBI" id="CHEBI:17509"/>
    </ligand>
</feature>
<evidence type="ECO:0000313" key="7">
    <source>
        <dbReference type="EMBL" id="TDA39227.1"/>
    </source>
</evidence>
<name>A0A523BE49_9CREN</name>
<evidence type="ECO:0000256" key="2">
    <source>
        <dbReference type="ARBA" id="ARBA00022679"/>
    </source>
</evidence>
<feature type="binding site" evidence="4">
    <location>
        <begin position="123"/>
        <end position="124"/>
    </location>
    <ligand>
        <name>S-methyl-5'-thioadenosine</name>
        <dbReference type="ChEBI" id="CHEBI:17509"/>
    </ligand>
</feature>
<evidence type="ECO:0000256" key="5">
    <source>
        <dbReference type="PROSITE-ProRule" id="PRU00354"/>
    </source>
</evidence>
<comment type="similarity">
    <text evidence="1 4">Belongs to the spermidine/spermine synthase family.</text>
</comment>
<protein>
    <recommendedName>
        <fullName evidence="4">Polyamine aminopropyltransferase</fullName>
    </recommendedName>
    <alternativeName>
        <fullName evidence="4">Putrescine aminopropyltransferase</fullName>
        <shortName evidence="4">PAPT</shortName>
    </alternativeName>
    <alternativeName>
        <fullName evidence="4">Spermidine synthase</fullName>
        <shortName evidence="4">SPDS</shortName>
        <shortName evidence="4">SPDSY</shortName>
        <ecNumber evidence="4">2.5.1.16</ecNumber>
    </alternativeName>
</protein>
<evidence type="ECO:0000256" key="4">
    <source>
        <dbReference type="HAMAP-Rule" id="MF_00198"/>
    </source>
</evidence>
<dbReference type="Gene3D" id="2.30.140.10">
    <property type="entry name" value="Spermidine synthase, tetramerisation domain"/>
    <property type="match status" value="1"/>
</dbReference>
<dbReference type="PROSITE" id="PS01330">
    <property type="entry name" value="PABS_1"/>
    <property type="match status" value="1"/>
</dbReference>
<evidence type="ECO:0000256" key="3">
    <source>
        <dbReference type="ARBA" id="ARBA00023115"/>
    </source>
</evidence>
<feature type="binding site" evidence="4">
    <location>
        <position position="150"/>
    </location>
    <ligand>
        <name>S-methyl-5'-thioadenosine</name>
        <dbReference type="ChEBI" id="CHEBI:17509"/>
    </ligand>
</feature>
<dbReference type="EC" id="2.5.1.16" evidence="4"/>
<dbReference type="SUPFAM" id="SSF53335">
    <property type="entry name" value="S-adenosyl-L-methionine-dependent methyltransferases"/>
    <property type="match status" value="1"/>
</dbReference>
<comment type="catalytic activity">
    <reaction evidence="4">
        <text>S-adenosyl 3-(methylsulfanyl)propylamine + putrescine = S-methyl-5'-thioadenosine + spermidine + H(+)</text>
        <dbReference type="Rhea" id="RHEA:12721"/>
        <dbReference type="ChEBI" id="CHEBI:15378"/>
        <dbReference type="ChEBI" id="CHEBI:17509"/>
        <dbReference type="ChEBI" id="CHEBI:57443"/>
        <dbReference type="ChEBI" id="CHEBI:57834"/>
        <dbReference type="ChEBI" id="CHEBI:326268"/>
        <dbReference type="EC" id="2.5.1.16"/>
    </reaction>
</comment>
<comment type="caution">
    <text evidence="7">The sequence shown here is derived from an EMBL/GenBank/DDBJ whole genome shotgun (WGS) entry which is preliminary data.</text>
</comment>
<dbReference type="InterPro" id="IPR030373">
    <property type="entry name" value="PABS_CS"/>
</dbReference>